<dbReference type="PROSITE" id="PS00108">
    <property type="entry name" value="PROTEIN_KINASE_ST"/>
    <property type="match status" value="1"/>
</dbReference>
<evidence type="ECO:0000259" key="6">
    <source>
        <dbReference type="PROSITE" id="PS50011"/>
    </source>
</evidence>
<evidence type="ECO:0000256" key="4">
    <source>
        <dbReference type="ARBA" id="ARBA00023136"/>
    </source>
</evidence>
<evidence type="ECO:0000256" key="3">
    <source>
        <dbReference type="ARBA" id="ARBA00022527"/>
    </source>
</evidence>
<dbReference type="Gene3D" id="1.10.510.10">
    <property type="entry name" value="Transferase(Phosphotransferase) domain 1"/>
    <property type="match status" value="1"/>
</dbReference>
<dbReference type="RefSeq" id="XP_071928908.1">
    <property type="nucleotide sequence ID" value="XM_072072807.1"/>
</dbReference>
<evidence type="ECO:0000256" key="2">
    <source>
        <dbReference type="ARBA" id="ARBA00022475"/>
    </source>
</evidence>
<organism evidence="7 8">
    <name type="scientific">Coffea arabica</name>
    <name type="common">Arabian coffee</name>
    <dbReference type="NCBI Taxonomy" id="13443"/>
    <lineage>
        <taxon>Eukaryota</taxon>
        <taxon>Viridiplantae</taxon>
        <taxon>Streptophyta</taxon>
        <taxon>Embryophyta</taxon>
        <taxon>Tracheophyta</taxon>
        <taxon>Spermatophyta</taxon>
        <taxon>Magnoliopsida</taxon>
        <taxon>eudicotyledons</taxon>
        <taxon>Gunneridae</taxon>
        <taxon>Pentapetalae</taxon>
        <taxon>asterids</taxon>
        <taxon>lamiids</taxon>
        <taxon>Gentianales</taxon>
        <taxon>Rubiaceae</taxon>
        <taxon>Ixoroideae</taxon>
        <taxon>Gardenieae complex</taxon>
        <taxon>Bertiereae - Coffeeae clade</taxon>
        <taxon>Coffeeae</taxon>
        <taxon>Coffea</taxon>
    </lineage>
</organism>
<keyword evidence="7" id="KW-1185">Reference proteome</keyword>
<dbReference type="Proteomes" id="UP001652660">
    <property type="component" value="Chromosome 11e"/>
</dbReference>
<dbReference type="InterPro" id="IPR000719">
    <property type="entry name" value="Prot_kinase_dom"/>
</dbReference>
<keyword evidence="2" id="KW-1003">Cell membrane</keyword>
<comment type="subcellular location">
    <subcellularLocation>
        <location evidence="1">Cell membrane</location>
        <topology evidence="1">Lipid-anchor</topology>
    </subcellularLocation>
</comment>
<evidence type="ECO:0000256" key="1">
    <source>
        <dbReference type="ARBA" id="ARBA00004193"/>
    </source>
</evidence>
<keyword evidence="3" id="KW-0723">Serine/threonine-protein kinase</keyword>
<gene>
    <name evidence="8" type="primary">LOC113718151</name>
</gene>
<keyword evidence="5" id="KW-0449">Lipoprotein</keyword>
<dbReference type="PROSITE" id="PS50011">
    <property type="entry name" value="PROTEIN_KINASE_DOM"/>
    <property type="match status" value="1"/>
</dbReference>
<evidence type="ECO:0000256" key="5">
    <source>
        <dbReference type="ARBA" id="ARBA00023288"/>
    </source>
</evidence>
<accession>A0ABM4WAU3</accession>
<dbReference type="Pfam" id="PF00069">
    <property type="entry name" value="Pkinase"/>
    <property type="match status" value="1"/>
</dbReference>
<protein>
    <submittedName>
        <fullName evidence="8">Serine/threonine-protein kinase PBS1-like isoform X2</fullName>
    </submittedName>
</protein>
<dbReference type="InterPro" id="IPR011009">
    <property type="entry name" value="Kinase-like_dom_sf"/>
</dbReference>
<dbReference type="InterPro" id="IPR008271">
    <property type="entry name" value="Ser/Thr_kinase_AS"/>
</dbReference>
<keyword evidence="3" id="KW-0418">Kinase</keyword>
<sequence>MFSLLYHSNLVNLIGYCADGDQRLLVYEFMPLGSLEDHLHDLPPDKEPLDWNSRMKIAAGVVKDLEYLHDKANPPVIYRDFKSSNILLDEGFVPKLSDFGLAKLGPTGDKSHVSTRVMGTYGYRAPEYAMSGQLMVKSDVYNFGVVFLELITGQEHMDKREKEIQELRLLGASNEKAYAVFHNAGYLLQNVPGQSWRYS</sequence>
<dbReference type="Gene3D" id="3.30.200.20">
    <property type="entry name" value="Phosphorylase Kinase, domain 1"/>
    <property type="match status" value="1"/>
</dbReference>
<dbReference type="PANTHER" id="PTHR47985:SF44">
    <property type="entry name" value="SERINE_THREONINE-PROTEIN KINASE PBS1"/>
    <property type="match status" value="1"/>
</dbReference>
<evidence type="ECO:0000313" key="8">
    <source>
        <dbReference type="RefSeq" id="XP_071928908.1"/>
    </source>
</evidence>
<keyword evidence="3" id="KW-0808">Transferase</keyword>
<proteinExistence type="predicted"/>
<dbReference type="SUPFAM" id="SSF56112">
    <property type="entry name" value="Protein kinase-like (PK-like)"/>
    <property type="match status" value="1"/>
</dbReference>
<name>A0ABM4WAU3_COFAR</name>
<dbReference type="PANTHER" id="PTHR47985">
    <property type="entry name" value="OS07G0668900 PROTEIN"/>
    <property type="match status" value="1"/>
</dbReference>
<keyword evidence="4" id="KW-0472">Membrane</keyword>
<reference evidence="8" key="1">
    <citation type="submission" date="2025-08" db="UniProtKB">
        <authorList>
            <consortium name="RefSeq"/>
        </authorList>
    </citation>
    <scope>IDENTIFICATION</scope>
    <source>
        <tissue evidence="8">Leaves</tissue>
    </source>
</reference>
<evidence type="ECO:0000313" key="7">
    <source>
        <dbReference type="Proteomes" id="UP001652660"/>
    </source>
</evidence>
<feature type="domain" description="Protein kinase" evidence="6">
    <location>
        <begin position="1"/>
        <end position="199"/>
    </location>
</feature>
<dbReference type="GeneID" id="113718151"/>